<dbReference type="Proteomes" id="UP000792457">
    <property type="component" value="Unassembled WGS sequence"/>
</dbReference>
<organism evidence="2 3">
    <name type="scientific">Ladona fulva</name>
    <name type="common">Scarce chaser dragonfly</name>
    <name type="synonym">Libellula fulva</name>
    <dbReference type="NCBI Taxonomy" id="123851"/>
    <lineage>
        <taxon>Eukaryota</taxon>
        <taxon>Metazoa</taxon>
        <taxon>Ecdysozoa</taxon>
        <taxon>Arthropoda</taxon>
        <taxon>Hexapoda</taxon>
        <taxon>Insecta</taxon>
        <taxon>Pterygota</taxon>
        <taxon>Palaeoptera</taxon>
        <taxon>Odonata</taxon>
        <taxon>Epiprocta</taxon>
        <taxon>Anisoptera</taxon>
        <taxon>Libelluloidea</taxon>
        <taxon>Libellulidae</taxon>
        <taxon>Ladona</taxon>
    </lineage>
</organism>
<comment type="caution">
    <text evidence="2">The sequence shown here is derived from an EMBL/GenBank/DDBJ whole genome shotgun (WGS) entry which is preliminary data.</text>
</comment>
<dbReference type="AlphaFoldDB" id="A0A8K0P8P1"/>
<reference evidence="2" key="2">
    <citation type="submission" date="2017-10" db="EMBL/GenBank/DDBJ databases">
        <title>Ladona fulva Genome sequencing and assembly.</title>
        <authorList>
            <person name="Murali S."/>
            <person name="Richards S."/>
            <person name="Bandaranaike D."/>
            <person name="Bellair M."/>
            <person name="Blankenburg K."/>
            <person name="Chao H."/>
            <person name="Dinh H."/>
            <person name="Doddapaneni H."/>
            <person name="Dugan-Rocha S."/>
            <person name="Elkadiri S."/>
            <person name="Gnanaolivu R."/>
            <person name="Hernandez B."/>
            <person name="Skinner E."/>
            <person name="Javaid M."/>
            <person name="Lee S."/>
            <person name="Li M."/>
            <person name="Ming W."/>
            <person name="Munidasa M."/>
            <person name="Muniz J."/>
            <person name="Nguyen L."/>
            <person name="Hughes D."/>
            <person name="Osuji N."/>
            <person name="Pu L.-L."/>
            <person name="Puazo M."/>
            <person name="Qu C."/>
            <person name="Quiroz J."/>
            <person name="Raj R."/>
            <person name="Weissenberger G."/>
            <person name="Xin Y."/>
            <person name="Zou X."/>
            <person name="Han Y."/>
            <person name="Worley K."/>
            <person name="Muzny D."/>
            <person name="Gibbs R."/>
        </authorList>
    </citation>
    <scope>NUCLEOTIDE SEQUENCE</scope>
    <source>
        <strain evidence="2">Sampled in the wild</strain>
    </source>
</reference>
<name>A0A8K0P8P1_LADFU</name>
<dbReference type="EMBL" id="KZ309141">
    <property type="protein sequence ID" value="KAG8237247.1"/>
    <property type="molecule type" value="Genomic_DNA"/>
</dbReference>
<accession>A0A8K0P8P1</accession>
<sequence>MPGVFSGSSNYYYRPPQSSSTFPGQEQLLHIDLSQRLLAALTLRNREASPLAHLGGAALLGLSSRGRPDHCYKAFPECPQSPDALLDYLNNHRGGFFRALQPLRIFSGQDGPVNRPPLGPLGPIYPRPPLGPGPHPGQNPPLRPGPLGPIYPRPPLGPGPHPGQNPPLRPGPLGPIYPRPPLGPGPHLGQNPPLRPGPHLGQNPFLGPGPHLGQNPFLGPGPHLGQNPFLGPGPHLGQNPSQGPGPHQGQYPPLRPGPQLDQNPPLGPRPILGPRPPFAPGAATQPQQPIGFEQQLSPRPLIRREENSSEESSVEGEARIQTKPERLIGAINVVQPVFWRFPDLAGLQPNQKIFPQSQHSLVLQGNRKGKKEEAVNPLIVPTIFPDRTGTGDLRLDNSELFSGRPDLLSGTRYGKVYFPKELPRPGEAISLDLGPRPILGPRPPFAPGAATQPQQPIGFEQQLSPRPLIRREENSSEESSVEGEARIQTKPERLIGAINVVQPVFWRFPDLAGLQPNQKIFPQSQHSLVLQGNRKGKKEEAVNPLIVPTIFPDRTGTGDLRLDNSELFSGRPDLLSGTRYGKVYFPKELPRPGEVNTNTRIIVLFPGPVS</sequence>
<gene>
    <name evidence="2" type="ORF">J437_LFUL011275</name>
</gene>
<evidence type="ECO:0000256" key="1">
    <source>
        <dbReference type="SAM" id="MobiDB-lite"/>
    </source>
</evidence>
<evidence type="ECO:0000313" key="2">
    <source>
        <dbReference type="EMBL" id="KAG8237247.1"/>
    </source>
</evidence>
<feature type="compositionally biased region" description="Pro residues" evidence="1">
    <location>
        <begin position="114"/>
        <end position="184"/>
    </location>
</feature>
<proteinExistence type="predicted"/>
<feature type="compositionally biased region" description="Pro residues" evidence="1">
    <location>
        <begin position="265"/>
        <end position="279"/>
    </location>
</feature>
<keyword evidence="3" id="KW-1185">Reference proteome</keyword>
<feature type="region of interest" description="Disordered" evidence="1">
    <location>
        <begin position="108"/>
        <end position="320"/>
    </location>
</feature>
<feature type="compositionally biased region" description="Low complexity" evidence="1">
    <location>
        <begin position="237"/>
        <end position="252"/>
    </location>
</feature>
<dbReference type="OrthoDB" id="8196075at2759"/>
<protein>
    <submittedName>
        <fullName evidence="2">Uncharacterized protein</fullName>
    </submittedName>
</protein>
<feature type="region of interest" description="Disordered" evidence="1">
    <location>
        <begin position="446"/>
        <end position="486"/>
    </location>
</feature>
<reference evidence="2" key="1">
    <citation type="submission" date="2013-04" db="EMBL/GenBank/DDBJ databases">
        <authorList>
            <person name="Qu J."/>
            <person name="Murali S.C."/>
            <person name="Bandaranaike D."/>
            <person name="Bellair M."/>
            <person name="Blankenburg K."/>
            <person name="Chao H."/>
            <person name="Dinh H."/>
            <person name="Doddapaneni H."/>
            <person name="Downs B."/>
            <person name="Dugan-Rocha S."/>
            <person name="Elkadiri S."/>
            <person name="Gnanaolivu R.D."/>
            <person name="Hernandez B."/>
            <person name="Javaid M."/>
            <person name="Jayaseelan J.C."/>
            <person name="Lee S."/>
            <person name="Li M."/>
            <person name="Ming W."/>
            <person name="Munidasa M."/>
            <person name="Muniz J."/>
            <person name="Nguyen L."/>
            <person name="Ongeri F."/>
            <person name="Osuji N."/>
            <person name="Pu L.-L."/>
            <person name="Puazo M."/>
            <person name="Qu C."/>
            <person name="Quiroz J."/>
            <person name="Raj R."/>
            <person name="Weissenberger G."/>
            <person name="Xin Y."/>
            <person name="Zou X."/>
            <person name="Han Y."/>
            <person name="Richards S."/>
            <person name="Worley K."/>
            <person name="Muzny D."/>
            <person name="Gibbs R."/>
        </authorList>
    </citation>
    <scope>NUCLEOTIDE SEQUENCE</scope>
    <source>
        <strain evidence="2">Sampled in the wild</strain>
    </source>
</reference>
<evidence type="ECO:0000313" key="3">
    <source>
        <dbReference type="Proteomes" id="UP000792457"/>
    </source>
</evidence>